<organism evidence="15 16">
    <name type="scientific">Sphaeroforma arctica JP610</name>
    <dbReference type="NCBI Taxonomy" id="667725"/>
    <lineage>
        <taxon>Eukaryota</taxon>
        <taxon>Ichthyosporea</taxon>
        <taxon>Ichthyophonida</taxon>
        <taxon>Sphaeroforma</taxon>
    </lineage>
</organism>
<dbReference type="Pfam" id="PF00433">
    <property type="entry name" value="Pkinase_C"/>
    <property type="match status" value="1"/>
</dbReference>
<dbReference type="Proteomes" id="UP000054560">
    <property type="component" value="Unassembled WGS sequence"/>
</dbReference>
<dbReference type="InterPro" id="IPR000961">
    <property type="entry name" value="AGC-kinase_C"/>
</dbReference>
<dbReference type="InterPro" id="IPR000719">
    <property type="entry name" value="Prot_kinase_dom"/>
</dbReference>
<dbReference type="GO" id="GO:0106310">
    <property type="term" value="F:protein serine kinase activity"/>
    <property type="evidence" value="ECO:0007669"/>
    <property type="project" value="RHEA"/>
</dbReference>
<keyword evidence="6 11" id="KW-0547">Nucleotide-binding</keyword>
<dbReference type="PROSITE" id="PS00108">
    <property type="entry name" value="PROTEIN_KINASE_ST"/>
    <property type="match status" value="1"/>
</dbReference>
<dbReference type="SMART" id="SM00220">
    <property type="entry name" value="S_TKc"/>
    <property type="match status" value="1"/>
</dbReference>
<keyword evidence="4" id="KW-0597">Phosphoprotein</keyword>
<accession>A0A0L0FX57</accession>
<evidence type="ECO:0000256" key="1">
    <source>
        <dbReference type="ARBA" id="ARBA00009804"/>
    </source>
</evidence>
<dbReference type="FunFam" id="1.10.510.10:FF:000008">
    <property type="entry name" value="Non-specific serine/threonine protein kinase"/>
    <property type="match status" value="1"/>
</dbReference>
<dbReference type="Gene3D" id="1.10.510.10">
    <property type="entry name" value="Transferase(Phosphotransferase) domain 1"/>
    <property type="match status" value="1"/>
</dbReference>
<dbReference type="GeneID" id="25907614"/>
<dbReference type="AlphaFoldDB" id="A0A0L0FX57"/>
<evidence type="ECO:0000256" key="6">
    <source>
        <dbReference type="ARBA" id="ARBA00022741"/>
    </source>
</evidence>
<dbReference type="GO" id="GO:0005524">
    <property type="term" value="F:ATP binding"/>
    <property type="evidence" value="ECO:0007669"/>
    <property type="project" value="UniProtKB-UniRule"/>
</dbReference>
<evidence type="ECO:0000313" key="16">
    <source>
        <dbReference type="Proteomes" id="UP000054560"/>
    </source>
</evidence>
<dbReference type="GO" id="GO:0004674">
    <property type="term" value="F:protein serine/threonine kinase activity"/>
    <property type="evidence" value="ECO:0007669"/>
    <property type="project" value="UniProtKB-KW"/>
</dbReference>
<evidence type="ECO:0000256" key="7">
    <source>
        <dbReference type="ARBA" id="ARBA00022777"/>
    </source>
</evidence>
<dbReference type="FunFam" id="3.30.200.20:FF:000686">
    <property type="entry name" value="Ribosomal protein S6 kinase"/>
    <property type="match status" value="1"/>
</dbReference>
<keyword evidence="7 15" id="KW-0418">Kinase</keyword>
<dbReference type="PROSITE" id="PS51285">
    <property type="entry name" value="AGC_KINASE_CTER"/>
    <property type="match status" value="1"/>
</dbReference>
<dbReference type="PROSITE" id="PS00107">
    <property type="entry name" value="PROTEIN_KINASE_ATP"/>
    <property type="match status" value="1"/>
</dbReference>
<feature type="domain" description="AGC-kinase C-terminal" evidence="14">
    <location>
        <begin position="342"/>
        <end position="412"/>
    </location>
</feature>
<keyword evidence="3 12" id="KW-0723">Serine/threonine-protein kinase</keyword>
<reference evidence="15 16" key="1">
    <citation type="submission" date="2011-02" db="EMBL/GenBank/DDBJ databases">
        <title>The Genome Sequence of Sphaeroforma arctica JP610.</title>
        <authorList>
            <consortium name="The Broad Institute Genome Sequencing Platform"/>
            <person name="Russ C."/>
            <person name="Cuomo C."/>
            <person name="Young S.K."/>
            <person name="Zeng Q."/>
            <person name="Gargeya S."/>
            <person name="Alvarado L."/>
            <person name="Berlin A."/>
            <person name="Chapman S.B."/>
            <person name="Chen Z."/>
            <person name="Freedman E."/>
            <person name="Gellesch M."/>
            <person name="Goldberg J."/>
            <person name="Griggs A."/>
            <person name="Gujja S."/>
            <person name="Heilman E."/>
            <person name="Heiman D."/>
            <person name="Howarth C."/>
            <person name="Mehta T."/>
            <person name="Neiman D."/>
            <person name="Pearson M."/>
            <person name="Roberts A."/>
            <person name="Saif S."/>
            <person name="Shea T."/>
            <person name="Shenoy N."/>
            <person name="Sisk P."/>
            <person name="Stolte C."/>
            <person name="Sykes S."/>
            <person name="White J."/>
            <person name="Yandava C."/>
            <person name="Burger G."/>
            <person name="Gray M.W."/>
            <person name="Holland P.W.H."/>
            <person name="King N."/>
            <person name="Lang F.B.F."/>
            <person name="Roger A.J."/>
            <person name="Ruiz-Trillo I."/>
            <person name="Haas B."/>
            <person name="Nusbaum C."/>
            <person name="Birren B."/>
        </authorList>
    </citation>
    <scope>NUCLEOTIDE SEQUENCE [LARGE SCALE GENOMIC DNA]</scope>
    <source>
        <strain evidence="15 16">JP610</strain>
    </source>
</reference>
<dbReference type="InterPro" id="IPR017441">
    <property type="entry name" value="Protein_kinase_ATP_BS"/>
</dbReference>
<sequence>MANGGVFELDLDDGDSVSIDSMSEDEADFMDSPNLPNQLEDLDMPPRTEAGYSVTATSLIDALGMDKKAPREKVGPTSFELLKVLGQGGYGKVFLVRKVTGARTQGEYFAMKVLKKATIVRKQKDTEHIKTERSVLEEVVHPFIVNLKYAFQTGGKLYLILQYLPGGELFTFLEKEGVLLEDVARFYLGEILLALGHLHSLGIVYRDLKPENIILDEYGHAVLTDFGLSKEAITDTVRTHTFCGTIEYMAPEILTRQGHDRSVDWWSLGALMYDILVGVPPFVCNDRKGTMEKILKGVLRTPPYLSDNAKDLLRKLLRRNTNNRLGSGPSDVEEIKAHPFFAGVDWNAMLRRELEPPIKPSLRDQEDVSYFDTRFTSQPAVDSPCEGHLSPSRGDVFQGFTYVAPTVLDEMSALQPSFTQSRLGRSRGGMSDL</sequence>
<dbReference type="OrthoDB" id="63267at2759"/>
<dbReference type="InterPro" id="IPR017892">
    <property type="entry name" value="Pkinase_C"/>
</dbReference>
<name>A0A0L0FX57_9EUKA</name>
<dbReference type="RefSeq" id="XP_014154440.1">
    <property type="nucleotide sequence ID" value="XM_014298965.1"/>
</dbReference>
<comment type="similarity">
    <text evidence="1">Belongs to the protein kinase superfamily. AGC Ser/Thr protein kinase family. S6 kinase subfamily.</text>
</comment>
<dbReference type="EMBL" id="KQ242138">
    <property type="protein sequence ID" value="KNC80538.1"/>
    <property type="molecule type" value="Genomic_DNA"/>
</dbReference>
<dbReference type="SMART" id="SM00133">
    <property type="entry name" value="S_TK_X"/>
    <property type="match status" value="1"/>
</dbReference>
<protein>
    <recommendedName>
        <fullName evidence="2">non-specific serine/threonine protein kinase</fullName>
        <ecNumber evidence="2">2.7.11.1</ecNumber>
    </recommendedName>
</protein>
<evidence type="ECO:0000313" key="15">
    <source>
        <dbReference type="EMBL" id="KNC80538.1"/>
    </source>
</evidence>
<comment type="catalytic activity">
    <reaction evidence="10">
        <text>L-seryl-[protein] + ATP = O-phospho-L-seryl-[protein] + ADP + H(+)</text>
        <dbReference type="Rhea" id="RHEA:17989"/>
        <dbReference type="Rhea" id="RHEA-COMP:9863"/>
        <dbReference type="Rhea" id="RHEA-COMP:11604"/>
        <dbReference type="ChEBI" id="CHEBI:15378"/>
        <dbReference type="ChEBI" id="CHEBI:29999"/>
        <dbReference type="ChEBI" id="CHEBI:30616"/>
        <dbReference type="ChEBI" id="CHEBI:83421"/>
        <dbReference type="ChEBI" id="CHEBI:456216"/>
        <dbReference type="EC" id="2.7.11.1"/>
    </reaction>
</comment>
<evidence type="ECO:0000256" key="5">
    <source>
        <dbReference type="ARBA" id="ARBA00022679"/>
    </source>
</evidence>
<gene>
    <name evidence="15" type="ORF">SARC_07110</name>
</gene>
<dbReference type="InterPro" id="IPR011009">
    <property type="entry name" value="Kinase-like_dom_sf"/>
</dbReference>
<keyword evidence="5" id="KW-0808">Transferase</keyword>
<proteinExistence type="inferred from homology"/>
<comment type="catalytic activity">
    <reaction evidence="9">
        <text>L-threonyl-[protein] + ATP = O-phospho-L-threonyl-[protein] + ADP + H(+)</text>
        <dbReference type="Rhea" id="RHEA:46608"/>
        <dbReference type="Rhea" id="RHEA-COMP:11060"/>
        <dbReference type="Rhea" id="RHEA-COMP:11605"/>
        <dbReference type="ChEBI" id="CHEBI:15378"/>
        <dbReference type="ChEBI" id="CHEBI:30013"/>
        <dbReference type="ChEBI" id="CHEBI:30616"/>
        <dbReference type="ChEBI" id="CHEBI:61977"/>
        <dbReference type="ChEBI" id="CHEBI:456216"/>
        <dbReference type="EC" id="2.7.11.1"/>
    </reaction>
</comment>
<feature type="binding site" evidence="11">
    <location>
        <position position="112"/>
    </location>
    <ligand>
        <name>ATP</name>
        <dbReference type="ChEBI" id="CHEBI:30616"/>
    </ligand>
</feature>
<evidence type="ECO:0000259" key="13">
    <source>
        <dbReference type="PROSITE" id="PS50011"/>
    </source>
</evidence>
<feature type="domain" description="Protein kinase" evidence="13">
    <location>
        <begin position="79"/>
        <end position="341"/>
    </location>
</feature>
<dbReference type="eggNOG" id="KOG0598">
    <property type="taxonomic scope" value="Eukaryota"/>
</dbReference>
<dbReference type="Gene3D" id="3.30.200.20">
    <property type="entry name" value="Phosphorylase Kinase, domain 1"/>
    <property type="match status" value="1"/>
</dbReference>
<evidence type="ECO:0000256" key="10">
    <source>
        <dbReference type="ARBA" id="ARBA00048679"/>
    </source>
</evidence>
<evidence type="ECO:0000256" key="8">
    <source>
        <dbReference type="ARBA" id="ARBA00022840"/>
    </source>
</evidence>
<dbReference type="PANTHER" id="PTHR24351">
    <property type="entry name" value="RIBOSOMAL PROTEIN S6 KINASE"/>
    <property type="match status" value="1"/>
</dbReference>
<dbReference type="PROSITE" id="PS50011">
    <property type="entry name" value="PROTEIN_KINASE_DOM"/>
    <property type="match status" value="1"/>
</dbReference>
<evidence type="ECO:0000256" key="12">
    <source>
        <dbReference type="RuleBase" id="RU000304"/>
    </source>
</evidence>
<evidence type="ECO:0000256" key="4">
    <source>
        <dbReference type="ARBA" id="ARBA00022553"/>
    </source>
</evidence>
<evidence type="ECO:0000256" key="2">
    <source>
        <dbReference type="ARBA" id="ARBA00012513"/>
    </source>
</evidence>
<dbReference type="SUPFAM" id="SSF56112">
    <property type="entry name" value="Protein kinase-like (PK-like)"/>
    <property type="match status" value="1"/>
</dbReference>
<evidence type="ECO:0000256" key="11">
    <source>
        <dbReference type="PROSITE-ProRule" id="PRU10141"/>
    </source>
</evidence>
<evidence type="ECO:0000256" key="3">
    <source>
        <dbReference type="ARBA" id="ARBA00022527"/>
    </source>
</evidence>
<keyword evidence="16" id="KW-1185">Reference proteome</keyword>
<evidence type="ECO:0000259" key="14">
    <source>
        <dbReference type="PROSITE" id="PS51285"/>
    </source>
</evidence>
<dbReference type="Pfam" id="PF00069">
    <property type="entry name" value="Pkinase"/>
    <property type="match status" value="1"/>
</dbReference>
<evidence type="ECO:0000256" key="9">
    <source>
        <dbReference type="ARBA" id="ARBA00047899"/>
    </source>
</evidence>
<keyword evidence="8 11" id="KW-0067">ATP-binding</keyword>
<dbReference type="InterPro" id="IPR008271">
    <property type="entry name" value="Ser/Thr_kinase_AS"/>
</dbReference>
<dbReference type="EC" id="2.7.11.1" evidence="2"/>
<dbReference type="STRING" id="667725.A0A0L0FX57"/>